<feature type="repeat" description="WD" evidence="3">
    <location>
        <begin position="378"/>
        <end position="419"/>
    </location>
</feature>
<evidence type="ECO:0000256" key="4">
    <source>
        <dbReference type="SAM" id="Coils"/>
    </source>
</evidence>
<accession>A0A7L3LCE5</accession>
<name>A0A7L3LCE5_9CHAR</name>
<dbReference type="SMART" id="SM00320">
    <property type="entry name" value="WD40"/>
    <property type="match status" value="7"/>
</dbReference>
<dbReference type="SUPFAM" id="SSF50978">
    <property type="entry name" value="WD40 repeat-like"/>
    <property type="match status" value="1"/>
</dbReference>
<dbReference type="EMBL" id="VZTY01012154">
    <property type="protein sequence ID" value="NXU51333.1"/>
    <property type="molecule type" value="Genomic_DNA"/>
</dbReference>
<keyword evidence="4" id="KW-0175">Coiled coil</keyword>
<dbReference type="SUPFAM" id="SSF69322">
    <property type="entry name" value="Tricorn protease domain 2"/>
    <property type="match status" value="1"/>
</dbReference>
<dbReference type="Gene3D" id="2.130.10.10">
    <property type="entry name" value="YVTN repeat-like/Quinoprotein amine dehydrogenase"/>
    <property type="match status" value="2"/>
</dbReference>
<organism evidence="6 7">
    <name type="scientific">Turnix velox</name>
    <name type="common">Little buttonquail</name>
    <dbReference type="NCBI Taxonomy" id="2529409"/>
    <lineage>
        <taxon>Eukaryota</taxon>
        <taxon>Metazoa</taxon>
        <taxon>Chordata</taxon>
        <taxon>Craniata</taxon>
        <taxon>Vertebrata</taxon>
        <taxon>Euteleostomi</taxon>
        <taxon>Archelosauria</taxon>
        <taxon>Archosauria</taxon>
        <taxon>Dinosauria</taxon>
        <taxon>Saurischia</taxon>
        <taxon>Theropoda</taxon>
        <taxon>Coelurosauria</taxon>
        <taxon>Aves</taxon>
        <taxon>Neognathae</taxon>
        <taxon>Neoaves</taxon>
        <taxon>Charadriiformes</taxon>
        <taxon>Turnicidae</taxon>
        <taxon>Turnix</taxon>
    </lineage>
</organism>
<gene>
    <name evidence="6" type="primary">Cfap57</name>
    <name evidence="6" type="ORF">TURVEL_R09700</name>
</gene>
<dbReference type="Gene3D" id="1.10.287.1490">
    <property type="match status" value="1"/>
</dbReference>
<dbReference type="InterPro" id="IPR055442">
    <property type="entry name" value="Beta-prop_EML-like_2nd"/>
</dbReference>
<evidence type="ECO:0000313" key="7">
    <source>
        <dbReference type="Proteomes" id="UP000582182"/>
    </source>
</evidence>
<evidence type="ECO:0000259" key="5">
    <source>
        <dbReference type="Pfam" id="PF23414"/>
    </source>
</evidence>
<dbReference type="PANTHER" id="PTHR32215:SF0">
    <property type="entry name" value="CILIA- AND FLAGELLA-ASSOCIATED PROTEIN 57"/>
    <property type="match status" value="1"/>
</dbReference>
<dbReference type="Pfam" id="PF23414">
    <property type="entry name" value="Beta-prop_EML_2"/>
    <property type="match status" value="1"/>
</dbReference>
<keyword evidence="7" id="KW-1185">Reference proteome</keyword>
<sequence length="1240" mass="143515">MPSVLAQPLAVYGCRPRVAAGVCFVDDQVVLHPVGTGCLQFHLQHKRHDFIPGTERSRGVRALAISRNRRYLAFSETVREKPVLTVYDLSDLAKRRRRTLSASEVPPQEAVSLAFSPDCQYLVAATPPPDGHLILWQWEKQQLIAVTSLQVPAGGVCQVSFSPDYDDNLVCFTGNGFFRLFKYIDGSLQQTNLEKGEPQNYLCHAWLSKKEVICGTDTGKLSLFRTGELQWETSVEYKKTPGELEEEAVSKLYERLSDVSWDLPSQDDSSQQDSLPQITAIAAYSKGFACSPSPGLVLLFEKIKGKKIYKEGQEIWLPQDPFSNEPRMSSKQVITHICFSPSEDKMVVNTDKNQLYMFSMLSKDLIKEKTTYFMYLNFPVHSASITGLDICVWKPIIATCSMDRSVRIWNYKTNTLELYKEYREEAYSLSLHPTGLFCLVGFSHKLRFLSLLYEDINVFKEFHVRKCRECSFSNKGHLFAAVSGNTIQIYSSITFENIINLKGHSGKIYAVRWSTDDDNLFSCDTHGAMYEWDLVTGKRKSENVLKSCSYSSIALPSGNKVVLAVGSDQTIKEISDSSIQQEVSAFGVVYTAIAVSCTRHMVFVGTALGTIRTMKYPLPLTEDFNEYRAHAGAVTKMSVTSDDLFLVTASEDGSIFVWKVYDEGGVILKWQKEVEYAEEVLIMRSDIEEKTQTMLDLQIRVEEIQIEKDYQLSLKDIYCDEKIKELEEEFTQEIDSLKTKLQILQAEKEKEELHHQFQLSELMNKQAREMQQLESDSNLKLLMETEKYQELEVKSQRMQEEYEKQLHNLEESKSRAVKELTEYYEEKLNEKSVLLEETKEDMRQQLQIHEEIRKQIEEDEDQEILEIKTKYERQLLEEKESNLQLKGDIGVMNKRLNSVQKELKERDRDIEDMRLEQQKLQGVIKSLEKDILALKAEIQERANTIQDKEKHIYDLKRKNQELEKLKFVLDYRIEECKKEIESRGNDIETMKQLIHKMEGELERYCKETTKLKLNIDQLQQKLKATNCEMHRERQKKQILEVLIKRFKTDLHSCVGFIQDSKKMKDGIRELYSKYVQHSDMVEMDPADIDLQQEYVRQREYLERNLAALKRKVVENQEIHQAAQKRIVQENVSLIKEINELRQELKVAHTQVHDLQSALRLTQKKQAIPDTAPSSEVPSSPAVLRLNTEKENETIIEMQQQEIQYLQDKIHDKGQVLADQPLLDCSLPQLNLERSHKTKQQ</sequence>
<feature type="non-terminal residue" evidence="6">
    <location>
        <position position="1240"/>
    </location>
</feature>
<dbReference type="PANTHER" id="PTHR32215">
    <property type="entry name" value="CILIA- AND FLAGELLA-ASSOCIATED PROTEIN 57"/>
    <property type="match status" value="1"/>
</dbReference>
<feature type="coiled-coil region" evidence="4">
    <location>
        <begin position="896"/>
        <end position="1035"/>
    </location>
</feature>
<feature type="coiled-coil region" evidence="4">
    <location>
        <begin position="687"/>
        <end position="754"/>
    </location>
</feature>
<dbReference type="OrthoDB" id="10251741at2759"/>
<keyword evidence="1 3" id="KW-0853">WD repeat</keyword>
<dbReference type="PROSITE" id="PS50082">
    <property type="entry name" value="WD_REPEATS_2"/>
    <property type="match status" value="3"/>
</dbReference>
<proteinExistence type="predicted"/>
<dbReference type="PROSITE" id="PS50294">
    <property type="entry name" value="WD_REPEATS_REGION"/>
    <property type="match status" value="1"/>
</dbReference>
<evidence type="ECO:0000256" key="1">
    <source>
        <dbReference type="ARBA" id="ARBA00022574"/>
    </source>
</evidence>
<dbReference type="InterPro" id="IPR036322">
    <property type="entry name" value="WD40_repeat_dom_sf"/>
</dbReference>
<feature type="domain" description="EML-like second beta-propeller" evidence="5">
    <location>
        <begin position="386"/>
        <end position="660"/>
    </location>
</feature>
<evidence type="ECO:0000256" key="3">
    <source>
        <dbReference type="PROSITE-ProRule" id="PRU00221"/>
    </source>
</evidence>
<dbReference type="InterPro" id="IPR015943">
    <property type="entry name" value="WD40/YVTN_repeat-like_dom_sf"/>
</dbReference>
<dbReference type="InterPro" id="IPR001680">
    <property type="entry name" value="WD40_rpt"/>
</dbReference>
<reference evidence="6 7" key="1">
    <citation type="submission" date="2019-09" db="EMBL/GenBank/DDBJ databases">
        <title>Bird 10,000 Genomes (B10K) Project - Family phase.</title>
        <authorList>
            <person name="Zhang G."/>
        </authorList>
    </citation>
    <scope>NUCLEOTIDE SEQUENCE [LARGE SCALE GENOMIC DNA]</scope>
    <source>
        <strain evidence="6">B10K-DU-029-46</strain>
    </source>
</reference>
<evidence type="ECO:0000256" key="2">
    <source>
        <dbReference type="ARBA" id="ARBA00022737"/>
    </source>
</evidence>
<feature type="repeat" description="WD" evidence="3">
    <location>
        <begin position="501"/>
        <end position="542"/>
    </location>
</feature>
<dbReference type="InterPro" id="IPR052993">
    <property type="entry name" value="CFA-57"/>
</dbReference>
<dbReference type="FunFam" id="2.130.10.10:FF:000271">
    <property type="entry name" value="cilia- and flagella-associated protein 57"/>
    <property type="match status" value="1"/>
</dbReference>
<feature type="repeat" description="WD" evidence="3">
    <location>
        <begin position="627"/>
        <end position="660"/>
    </location>
</feature>
<keyword evidence="2" id="KW-0677">Repeat</keyword>
<comment type="caution">
    <text evidence="6">The sequence shown here is derived from an EMBL/GenBank/DDBJ whole genome shotgun (WGS) entry which is preliminary data.</text>
</comment>
<feature type="coiled-coil region" evidence="4">
    <location>
        <begin position="781"/>
        <end position="862"/>
    </location>
</feature>
<evidence type="ECO:0000313" key="6">
    <source>
        <dbReference type="EMBL" id="NXU51333.1"/>
    </source>
</evidence>
<dbReference type="AlphaFoldDB" id="A0A7L3LCE5"/>
<protein>
    <submittedName>
        <fullName evidence="6">CFA57 protein</fullName>
    </submittedName>
</protein>
<dbReference type="Proteomes" id="UP000582182">
    <property type="component" value="Unassembled WGS sequence"/>
</dbReference>
<feature type="non-terminal residue" evidence="6">
    <location>
        <position position="1"/>
    </location>
</feature>
<feature type="coiled-coil region" evidence="4">
    <location>
        <begin position="1091"/>
        <end position="1157"/>
    </location>
</feature>